<evidence type="ECO:0000256" key="10">
    <source>
        <dbReference type="ARBA" id="ARBA00029724"/>
    </source>
</evidence>
<dbReference type="EC" id="2.7.1.25" evidence="5 13"/>
<evidence type="ECO:0000256" key="11">
    <source>
        <dbReference type="ARBA" id="ARBA00031393"/>
    </source>
</evidence>
<dbReference type="PANTHER" id="PTHR11055:SF1">
    <property type="entry name" value="PAPS SYNTHETASE, ISOFORM D"/>
    <property type="match status" value="1"/>
</dbReference>
<comment type="similarity">
    <text evidence="4 13 14">Belongs to the APS kinase family.</text>
</comment>
<comment type="function">
    <text evidence="2 13 14">Catalyzes the synthesis of activated sulfate.</text>
</comment>
<comment type="pathway">
    <text evidence="3 13 14">Sulfur metabolism; hydrogen sulfide biosynthesis; sulfite from sulfate: step 2/3.</text>
</comment>
<dbReference type="NCBIfam" id="NF003013">
    <property type="entry name" value="PRK03846.1"/>
    <property type="match status" value="1"/>
</dbReference>
<evidence type="ECO:0000313" key="17">
    <source>
        <dbReference type="Proteomes" id="UP001589854"/>
    </source>
</evidence>
<keyword evidence="8 13" id="KW-0418">Kinase</keyword>
<feature type="domain" description="APS kinase" evidence="15">
    <location>
        <begin position="26"/>
        <end position="175"/>
    </location>
</feature>
<evidence type="ECO:0000256" key="5">
    <source>
        <dbReference type="ARBA" id="ARBA00012121"/>
    </source>
</evidence>
<name>A0ABV6GC32_9BACI</name>
<keyword evidence="13" id="KW-0597">Phosphoprotein</keyword>
<sequence>MSANNIVWHDASVTKEERRKKNNHGSYVLWFTGLSGSGKSTLANALSRQLFESEIESYVLDGDNIRHGLNKDLFFSESDRKENIRRIGEVSKLFVDSGQVVITAFISPYREDRAQVQQLLEENEFIEVYVECSLDECEKRDPKGLYKKARNHEIKDFTGIDSPYEAPINPDLTVNTETQTIQESVKIIIKYLENKQLIKVK</sequence>
<evidence type="ECO:0000256" key="2">
    <source>
        <dbReference type="ARBA" id="ARBA00002632"/>
    </source>
</evidence>
<evidence type="ECO:0000256" key="8">
    <source>
        <dbReference type="ARBA" id="ARBA00022777"/>
    </source>
</evidence>
<accession>A0ABV6GC32</accession>
<evidence type="ECO:0000256" key="13">
    <source>
        <dbReference type="HAMAP-Rule" id="MF_00065"/>
    </source>
</evidence>
<keyword evidence="17" id="KW-1185">Reference proteome</keyword>
<evidence type="ECO:0000256" key="4">
    <source>
        <dbReference type="ARBA" id="ARBA00007008"/>
    </source>
</evidence>
<comment type="caution">
    <text evidence="16">The sequence shown here is derived from an EMBL/GenBank/DDBJ whole genome shotgun (WGS) entry which is preliminary data.</text>
</comment>
<evidence type="ECO:0000256" key="12">
    <source>
        <dbReference type="ARBA" id="ARBA00031464"/>
    </source>
</evidence>
<comment type="catalytic activity">
    <reaction evidence="1 13 14">
        <text>adenosine 5'-phosphosulfate + ATP = 3'-phosphoadenylyl sulfate + ADP + H(+)</text>
        <dbReference type="Rhea" id="RHEA:24152"/>
        <dbReference type="ChEBI" id="CHEBI:15378"/>
        <dbReference type="ChEBI" id="CHEBI:30616"/>
        <dbReference type="ChEBI" id="CHEBI:58243"/>
        <dbReference type="ChEBI" id="CHEBI:58339"/>
        <dbReference type="ChEBI" id="CHEBI:456216"/>
        <dbReference type="EC" id="2.7.1.25"/>
    </reaction>
</comment>
<evidence type="ECO:0000256" key="9">
    <source>
        <dbReference type="ARBA" id="ARBA00022840"/>
    </source>
</evidence>
<evidence type="ECO:0000256" key="6">
    <source>
        <dbReference type="ARBA" id="ARBA00022679"/>
    </source>
</evidence>
<keyword evidence="6 13" id="KW-0808">Transferase</keyword>
<organism evidence="16 17">
    <name type="scientific">Metabacillus herbersteinensis</name>
    <dbReference type="NCBI Taxonomy" id="283816"/>
    <lineage>
        <taxon>Bacteria</taxon>
        <taxon>Bacillati</taxon>
        <taxon>Bacillota</taxon>
        <taxon>Bacilli</taxon>
        <taxon>Bacillales</taxon>
        <taxon>Bacillaceae</taxon>
        <taxon>Metabacillus</taxon>
    </lineage>
</organism>
<evidence type="ECO:0000313" key="16">
    <source>
        <dbReference type="EMBL" id="MFC0271230.1"/>
    </source>
</evidence>
<reference evidence="16 17" key="1">
    <citation type="submission" date="2024-09" db="EMBL/GenBank/DDBJ databases">
        <authorList>
            <person name="Sun Q."/>
            <person name="Mori K."/>
        </authorList>
    </citation>
    <scope>NUCLEOTIDE SEQUENCE [LARGE SCALE GENOMIC DNA]</scope>
    <source>
        <strain evidence="16 17">CCM 7228</strain>
    </source>
</reference>
<dbReference type="HAMAP" id="MF_00065">
    <property type="entry name" value="Adenylyl_sulf_kinase"/>
    <property type="match status" value="1"/>
</dbReference>
<protein>
    <recommendedName>
        <fullName evidence="5 13">Adenylyl-sulfate kinase</fullName>
        <ecNumber evidence="5 13">2.7.1.25</ecNumber>
    </recommendedName>
    <alternativeName>
        <fullName evidence="11 13">APS kinase</fullName>
    </alternativeName>
    <alternativeName>
        <fullName evidence="12 13">ATP adenosine-5'-phosphosulfate 3'-phosphotransferase</fullName>
    </alternativeName>
    <alternativeName>
        <fullName evidence="10 13">Adenosine-5'-phosphosulfate kinase</fullName>
    </alternativeName>
</protein>
<feature type="binding site" evidence="13">
    <location>
        <begin position="33"/>
        <end position="40"/>
    </location>
    <ligand>
        <name>ATP</name>
        <dbReference type="ChEBI" id="CHEBI:30616"/>
    </ligand>
</feature>
<dbReference type="CDD" id="cd02027">
    <property type="entry name" value="APSK"/>
    <property type="match status" value="1"/>
</dbReference>
<keyword evidence="7 13" id="KW-0547">Nucleotide-binding</keyword>
<dbReference type="SUPFAM" id="SSF52540">
    <property type="entry name" value="P-loop containing nucleoside triphosphate hydrolases"/>
    <property type="match status" value="1"/>
</dbReference>
<dbReference type="GO" id="GO:0004020">
    <property type="term" value="F:adenylylsulfate kinase activity"/>
    <property type="evidence" value="ECO:0007669"/>
    <property type="project" value="UniProtKB-EC"/>
</dbReference>
<dbReference type="InterPro" id="IPR002891">
    <property type="entry name" value="APS"/>
</dbReference>
<keyword evidence="9 13" id="KW-0067">ATP-binding</keyword>
<proteinExistence type="inferred from homology"/>
<evidence type="ECO:0000256" key="7">
    <source>
        <dbReference type="ARBA" id="ARBA00022741"/>
    </source>
</evidence>
<dbReference type="Pfam" id="PF01583">
    <property type="entry name" value="APS_kinase"/>
    <property type="match status" value="1"/>
</dbReference>
<dbReference type="NCBIfam" id="TIGR00455">
    <property type="entry name" value="apsK"/>
    <property type="match status" value="1"/>
</dbReference>
<evidence type="ECO:0000256" key="1">
    <source>
        <dbReference type="ARBA" id="ARBA00001823"/>
    </source>
</evidence>
<dbReference type="InterPro" id="IPR027417">
    <property type="entry name" value="P-loop_NTPase"/>
</dbReference>
<evidence type="ECO:0000256" key="14">
    <source>
        <dbReference type="RuleBase" id="RU004347"/>
    </source>
</evidence>
<dbReference type="InterPro" id="IPR059117">
    <property type="entry name" value="APS_kinase_dom"/>
</dbReference>
<evidence type="ECO:0000256" key="3">
    <source>
        <dbReference type="ARBA" id="ARBA00004806"/>
    </source>
</evidence>
<dbReference type="PANTHER" id="PTHR11055">
    <property type="entry name" value="BIFUNCTIONAL 3'-PHOSPHOADENOSINE 5'-PHOSPHOSULFATE SYNTHASE"/>
    <property type="match status" value="1"/>
</dbReference>
<dbReference type="Gene3D" id="3.40.50.300">
    <property type="entry name" value="P-loop containing nucleotide triphosphate hydrolases"/>
    <property type="match status" value="1"/>
</dbReference>
<feature type="active site" description="Phosphoserine intermediate" evidence="13">
    <location>
        <position position="107"/>
    </location>
</feature>
<gene>
    <name evidence="13 16" type="primary">cysC</name>
    <name evidence="16" type="ORF">ACFFIX_07175</name>
</gene>
<dbReference type="Proteomes" id="UP001589854">
    <property type="component" value="Unassembled WGS sequence"/>
</dbReference>
<dbReference type="EMBL" id="JBHLVO010000004">
    <property type="protein sequence ID" value="MFC0271230.1"/>
    <property type="molecule type" value="Genomic_DNA"/>
</dbReference>
<dbReference type="RefSeq" id="WP_378932044.1">
    <property type="nucleotide sequence ID" value="NZ_JBHLVO010000004.1"/>
</dbReference>
<evidence type="ECO:0000259" key="15">
    <source>
        <dbReference type="Pfam" id="PF01583"/>
    </source>
</evidence>